<organism evidence="1 2">
    <name type="scientific">Parasponia andersonii</name>
    <name type="common">Sponia andersonii</name>
    <dbReference type="NCBI Taxonomy" id="3476"/>
    <lineage>
        <taxon>Eukaryota</taxon>
        <taxon>Viridiplantae</taxon>
        <taxon>Streptophyta</taxon>
        <taxon>Embryophyta</taxon>
        <taxon>Tracheophyta</taxon>
        <taxon>Spermatophyta</taxon>
        <taxon>Magnoliopsida</taxon>
        <taxon>eudicotyledons</taxon>
        <taxon>Gunneridae</taxon>
        <taxon>Pentapetalae</taxon>
        <taxon>rosids</taxon>
        <taxon>fabids</taxon>
        <taxon>Rosales</taxon>
        <taxon>Cannabaceae</taxon>
        <taxon>Parasponia</taxon>
    </lineage>
</organism>
<proteinExistence type="predicted"/>
<keyword evidence="2" id="KW-1185">Reference proteome</keyword>
<sequence>MYEVNIKNDANVCKCKNRTSVMHKKRRQAVFGQWPAKRPRAAGPLSRPSATCLPASGTGAAAQLVEQFAKLLGCYVVVCA</sequence>
<accession>A0A2P5CSG9</accession>
<name>A0A2P5CSG9_PARAD</name>
<dbReference type="EMBL" id="JXTB01000099">
    <property type="protein sequence ID" value="PON63995.1"/>
    <property type="molecule type" value="Genomic_DNA"/>
</dbReference>
<reference evidence="2" key="1">
    <citation type="submission" date="2016-06" db="EMBL/GenBank/DDBJ databases">
        <title>Parallel loss of symbiosis genes in relatives of nitrogen-fixing non-legume Parasponia.</title>
        <authorList>
            <person name="Van Velzen R."/>
            <person name="Holmer R."/>
            <person name="Bu F."/>
            <person name="Rutten L."/>
            <person name="Van Zeijl A."/>
            <person name="Liu W."/>
            <person name="Santuari L."/>
            <person name="Cao Q."/>
            <person name="Sharma T."/>
            <person name="Shen D."/>
            <person name="Roswanjaya Y."/>
            <person name="Wardhani T."/>
            <person name="Kalhor M.S."/>
            <person name="Jansen J."/>
            <person name="Van den Hoogen J."/>
            <person name="Gungor B."/>
            <person name="Hartog M."/>
            <person name="Hontelez J."/>
            <person name="Verver J."/>
            <person name="Yang W.-C."/>
            <person name="Schijlen E."/>
            <person name="Repin R."/>
            <person name="Schilthuizen M."/>
            <person name="Schranz E."/>
            <person name="Heidstra R."/>
            <person name="Miyata K."/>
            <person name="Fedorova E."/>
            <person name="Kohlen W."/>
            <person name="Bisseling T."/>
            <person name="Smit S."/>
            <person name="Geurts R."/>
        </authorList>
    </citation>
    <scope>NUCLEOTIDE SEQUENCE [LARGE SCALE GENOMIC DNA]</scope>
    <source>
        <strain evidence="2">cv. WU1-14</strain>
    </source>
</reference>
<gene>
    <name evidence="1" type="ORF">PanWU01x14_127620</name>
</gene>
<dbReference type="AlphaFoldDB" id="A0A2P5CSG9"/>
<protein>
    <submittedName>
        <fullName evidence="1">NAD(P)-binding domain containing protein</fullName>
    </submittedName>
</protein>
<comment type="caution">
    <text evidence="1">The sequence shown here is derived from an EMBL/GenBank/DDBJ whole genome shotgun (WGS) entry which is preliminary data.</text>
</comment>
<evidence type="ECO:0000313" key="2">
    <source>
        <dbReference type="Proteomes" id="UP000237105"/>
    </source>
</evidence>
<evidence type="ECO:0000313" key="1">
    <source>
        <dbReference type="EMBL" id="PON63995.1"/>
    </source>
</evidence>
<dbReference type="Proteomes" id="UP000237105">
    <property type="component" value="Unassembled WGS sequence"/>
</dbReference>